<dbReference type="InterPro" id="IPR029063">
    <property type="entry name" value="SAM-dependent_MTases_sf"/>
</dbReference>
<dbReference type="Gene3D" id="3.40.50.150">
    <property type="entry name" value="Vaccinia Virus protein VP39"/>
    <property type="match status" value="1"/>
</dbReference>
<accession>A0AA92X7G1</accession>
<keyword evidence="1" id="KW-0489">Methyltransferase</keyword>
<dbReference type="CDD" id="cd02440">
    <property type="entry name" value="AdoMet_MTases"/>
    <property type="match status" value="1"/>
</dbReference>
<dbReference type="RefSeq" id="WP_119804863.1">
    <property type="nucleotide sequence ID" value="NZ_QYYG01000005.1"/>
</dbReference>
<evidence type="ECO:0000313" key="1">
    <source>
        <dbReference type="EMBL" id="RJF54855.1"/>
    </source>
</evidence>
<evidence type="ECO:0000313" key="2">
    <source>
        <dbReference type="Proteomes" id="UP000284338"/>
    </source>
</evidence>
<dbReference type="Proteomes" id="UP000284338">
    <property type="component" value="Unassembled WGS sequence"/>
</dbReference>
<dbReference type="SUPFAM" id="SSF53335">
    <property type="entry name" value="S-adenosyl-L-methionine-dependent methyltransferases"/>
    <property type="match status" value="1"/>
</dbReference>
<proteinExistence type="predicted"/>
<dbReference type="AlphaFoldDB" id="A0AA92X7G1"/>
<dbReference type="Pfam" id="PF13489">
    <property type="entry name" value="Methyltransf_23"/>
    <property type="match status" value="1"/>
</dbReference>
<dbReference type="EMBL" id="QYYG01000005">
    <property type="protein sequence ID" value="RJF54855.1"/>
    <property type="molecule type" value="Genomic_DNA"/>
</dbReference>
<reference evidence="1 2" key="1">
    <citation type="submission" date="2018-09" db="EMBL/GenBank/DDBJ databases">
        <title>Draft genome of a novel serratia sp. strain with antifungal activity.</title>
        <authorList>
            <person name="Dichmann S.I."/>
            <person name="Park B.P."/>
            <person name="Pathiraja D."/>
            <person name="Choi I.-G."/>
            <person name="Stougaard P."/>
            <person name="Hennessy R.C."/>
        </authorList>
    </citation>
    <scope>NUCLEOTIDE SEQUENCE [LARGE SCALE GENOMIC DNA]</scope>
    <source>
        <strain evidence="1 2">S40</strain>
    </source>
</reference>
<keyword evidence="1" id="KW-0808">Transferase</keyword>
<name>A0AA92X7G1_9GAMM</name>
<dbReference type="PANTHER" id="PTHR43861">
    <property type="entry name" value="TRANS-ACONITATE 2-METHYLTRANSFERASE-RELATED"/>
    <property type="match status" value="1"/>
</dbReference>
<dbReference type="GO" id="GO:0032259">
    <property type="term" value="P:methylation"/>
    <property type="evidence" value="ECO:0007669"/>
    <property type="project" value="UniProtKB-KW"/>
</dbReference>
<keyword evidence="2" id="KW-1185">Reference proteome</keyword>
<dbReference type="GO" id="GO:0008168">
    <property type="term" value="F:methyltransferase activity"/>
    <property type="evidence" value="ECO:0007669"/>
    <property type="project" value="UniProtKB-KW"/>
</dbReference>
<protein>
    <submittedName>
        <fullName evidence="1">Class I SAM-dependent methyltransferase</fullName>
    </submittedName>
</protein>
<comment type="caution">
    <text evidence="1">The sequence shown here is derived from an EMBL/GenBank/DDBJ whole genome shotgun (WGS) entry which is preliminary data.</text>
</comment>
<organism evidence="1 2">
    <name type="scientific">Serratia inhibens</name>
    <dbReference type="NCBI Taxonomy" id="2338073"/>
    <lineage>
        <taxon>Bacteria</taxon>
        <taxon>Pseudomonadati</taxon>
        <taxon>Pseudomonadota</taxon>
        <taxon>Gammaproteobacteria</taxon>
        <taxon>Enterobacterales</taxon>
        <taxon>Yersiniaceae</taxon>
        <taxon>Serratia</taxon>
    </lineage>
</organism>
<sequence length="257" mass="28955">MNNTQSSYARAIDFHPSEPERLKFLAQSIDPYSYKILEKIPVDKNWRCLDIGTGSGSFAEKLSRCCPEGEVIGTDLDLTNLPEGYSFRAIEHNVITDTFEPESFDLIHARWLLCHLNEREQVLPKIVSWLKPNGWIFIEEAHPFPIESSQNHQYRQVAMGVWEVVANAIGTSADWGRSLPAPLTALGMRNVRIDLCTPTVGDTAMGRFMAATIRLFAKDISAIKNNSLNEIEEIAKRVESAGFYDFGYANISAWGQR</sequence>
<gene>
    <name evidence="1" type="ORF">D4100_17445</name>
</gene>